<dbReference type="OrthoDB" id="504467at2759"/>
<evidence type="ECO:0000256" key="3">
    <source>
        <dbReference type="ARBA" id="ARBA00023274"/>
    </source>
</evidence>
<dbReference type="STRING" id="33114.A0A2G2X592"/>
<keyword evidence="3" id="KW-0687">Ribonucleoprotein</keyword>
<accession>A0A2G2X592</accession>
<dbReference type="GO" id="GO:0003729">
    <property type="term" value="F:mRNA binding"/>
    <property type="evidence" value="ECO:0007669"/>
    <property type="project" value="UniProtKB-ARBA"/>
</dbReference>
<reference evidence="4 5" key="1">
    <citation type="journal article" date="2017" name="Genome Biol.">
        <title>New reference genome sequences of hot pepper reveal the massive evolution of plant disease-resistance genes by retroduplication.</title>
        <authorList>
            <person name="Kim S."/>
            <person name="Park J."/>
            <person name="Yeom S.I."/>
            <person name="Kim Y.M."/>
            <person name="Seo E."/>
            <person name="Kim K.T."/>
            <person name="Kim M.S."/>
            <person name="Lee J.M."/>
            <person name="Cheong K."/>
            <person name="Shin H.S."/>
            <person name="Kim S.B."/>
            <person name="Han K."/>
            <person name="Lee J."/>
            <person name="Park M."/>
            <person name="Lee H.A."/>
            <person name="Lee H.Y."/>
            <person name="Lee Y."/>
            <person name="Oh S."/>
            <person name="Lee J.H."/>
            <person name="Choi E."/>
            <person name="Choi E."/>
            <person name="Lee S.E."/>
            <person name="Jeon J."/>
            <person name="Kim H."/>
            <person name="Choi G."/>
            <person name="Song H."/>
            <person name="Lee J."/>
            <person name="Lee S.C."/>
            <person name="Kwon J.K."/>
            <person name="Lee H.Y."/>
            <person name="Koo N."/>
            <person name="Hong Y."/>
            <person name="Kim R.W."/>
            <person name="Kang W.H."/>
            <person name="Huh J.H."/>
            <person name="Kang B.C."/>
            <person name="Yang T.J."/>
            <person name="Lee Y.H."/>
            <person name="Bennetzen J.L."/>
            <person name="Choi D."/>
        </authorList>
    </citation>
    <scope>NUCLEOTIDE SEQUENCE [LARGE SCALE GENOMIC DNA]</scope>
    <source>
        <strain evidence="5">cv. PBC81</strain>
    </source>
</reference>
<dbReference type="AlphaFoldDB" id="A0A2G2X592"/>
<dbReference type="Proteomes" id="UP000224567">
    <property type="component" value="Unassembled WGS sequence"/>
</dbReference>
<evidence type="ECO:0000256" key="2">
    <source>
        <dbReference type="ARBA" id="ARBA00022980"/>
    </source>
</evidence>
<protein>
    <submittedName>
        <fullName evidence="4">60S ribosomal protein L35a-3</fullName>
    </submittedName>
</protein>
<dbReference type="SUPFAM" id="SSF50447">
    <property type="entry name" value="Translation proteins"/>
    <property type="match status" value="1"/>
</dbReference>
<sequence>MVKGRQGERVRLYVRGTVLGYKRSKSNQYPNTSLIQIEGVNTKEEVDWYLGKRLGYIYKAKTKKNNSHYRCIWGKVCRPHGNSGVVRAKFKSNLPPKSMNECAQDKNDEKGYSSINEICFNLYWAFRGDGSGLQSLVALGGYCLPHRCFQRCGILNVVES</sequence>
<comment type="caution">
    <text evidence="4">The sequence shown here is derived from an EMBL/GenBank/DDBJ whole genome shotgun (WGS) entry which is preliminary data.</text>
</comment>
<dbReference type="GO" id="GO:1990904">
    <property type="term" value="C:ribonucleoprotein complex"/>
    <property type="evidence" value="ECO:0007669"/>
    <property type="project" value="UniProtKB-KW"/>
</dbReference>
<dbReference type="InterPro" id="IPR018266">
    <property type="entry name" value="Ribosomal_eL33_CS"/>
</dbReference>
<comment type="similarity">
    <text evidence="1">Belongs to the eukaryotic ribosomal protein eL33 family.</text>
</comment>
<evidence type="ECO:0000313" key="4">
    <source>
        <dbReference type="EMBL" id="PHT52664.1"/>
    </source>
</evidence>
<dbReference type="Gene3D" id="2.40.10.190">
    <property type="entry name" value="translation elongation factor selb, chain A, domain 4"/>
    <property type="match status" value="1"/>
</dbReference>
<dbReference type="GO" id="GO:0003735">
    <property type="term" value="F:structural constituent of ribosome"/>
    <property type="evidence" value="ECO:0007669"/>
    <property type="project" value="InterPro"/>
</dbReference>
<dbReference type="EMBL" id="MLFT02000003">
    <property type="protein sequence ID" value="PHT52664.1"/>
    <property type="molecule type" value="Genomic_DNA"/>
</dbReference>
<evidence type="ECO:0000256" key="1">
    <source>
        <dbReference type="ARBA" id="ARBA00009269"/>
    </source>
</evidence>
<dbReference type="PROSITE" id="PS01105">
    <property type="entry name" value="RIBOSOMAL_L35AE"/>
    <property type="match status" value="1"/>
</dbReference>
<dbReference type="GO" id="GO:0005840">
    <property type="term" value="C:ribosome"/>
    <property type="evidence" value="ECO:0007669"/>
    <property type="project" value="UniProtKB-KW"/>
</dbReference>
<dbReference type="InterPro" id="IPR001780">
    <property type="entry name" value="Ribosomal_eL33"/>
</dbReference>
<dbReference type="GO" id="GO:0006412">
    <property type="term" value="P:translation"/>
    <property type="evidence" value="ECO:0007669"/>
    <property type="project" value="InterPro"/>
</dbReference>
<dbReference type="PANTHER" id="PTHR10902">
    <property type="entry name" value="60S RIBOSOMAL PROTEIN L35A"/>
    <property type="match status" value="1"/>
</dbReference>
<gene>
    <name evidence="4" type="ORF">CQW23_07126</name>
</gene>
<organism evidence="4 5">
    <name type="scientific">Capsicum baccatum</name>
    <name type="common">Peruvian pepper</name>
    <dbReference type="NCBI Taxonomy" id="33114"/>
    <lineage>
        <taxon>Eukaryota</taxon>
        <taxon>Viridiplantae</taxon>
        <taxon>Streptophyta</taxon>
        <taxon>Embryophyta</taxon>
        <taxon>Tracheophyta</taxon>
        <taxon>Spermatophyta</taxon>
        <taxon>Magnoliopsida</taxon>
        <taxon>eudicotyledons</taxon>
        <taxon>Gunneridae</taxon>
        <taxon>Pentapetalae</taxon>
        <taxon>asterids</taxon>
        <taxon>lamiids</taxon>
        <taxon>Solanales</taxon>
        <taxon>Solanaceae</taxon>
        <taxon>Solanoideae</taxon>
        <taxon>Capsiceae</taxon>
        <taxon>Capsicum</taxon>
    </lineage>
</organism>
<dbReference type="HAMAP" id="MF_00573">
    <property type="entry name" value="Ribosomal_eL33"/>
    <property type="match status" value="1"/>
</dbReference>
<evidence type="ECO:0000313" key="5">
    <source>
        <dbReference type="Proteomes" id="UP000224567"/>
    </source>
</evidence>
<name>A0A2G2X592_CAPBA</name>
<dbReference type="InterPro" id="IPR038661">
    <property type="entry name" value="Ribosomal_eL33_sf"/>
</dbReference>
<proteinExistence type="inferred from homology"/>
<reference evidence="5" key="2">
    <citation type="journal article" date="2017" name="J. Anim. Genet.">
        <title>Multiple reference genome sequences of hot pepper reveal the massive evolution of plant disease resistance genes by retroduplication.</title>
        <authorList>
            <person name="Kim S."/>
            <person name="Park J."/>
            <person name="Yeom S.-I."/>
            <person name="Kim Y.-M."/>
            <person name="Seo E."/>
            <person name="Kim K.-T."/>
            <person name="Kim M.-S."/>
            <person name="Lee J.M."/>
            <person name="Cheong K."/>
            <person name="Shin H.-S."/>
            <person name="Kim S.-B."/>
            <person name="Han K."/>
            <person name="Lee J."/>
            <person name="Park M."/>
            <person name="Lee H.-A."/>
            <person name="Lee H.-Y."/>
            <person name="Lee Y."/>
            <person name="Oh S."/>
            <person name="Lee J.H."/>
            <person name="Choi E."/>
            <person name="Choi E."/>
            <person name="Lee S.E."/>
            <person name="Jeon J."/>
            <person name="Kim H."/>
            <person name="Choi G."/>
            <person name="Song H."/>
            <person name="Lee J."/>
            <person name="Lee S.-C."/>
            <person name="Kwon J.-K."/>
            <person name="Lee H.-Y."/>
            <person name="Koo N."/>
            <person name="Hong Y."/>
            <person name="Kim R.W."/>
            <person name="Kang W.-H."/>
            <person name="Huh J.H."/>
            <person name="Kang B.-C."/>
            <person name="Yang T.-J."/>
            <person name="Lee Y.-H."/>
            <person name="Bennetzen J.L."/>
            <person name="Choi D."/>
        </authorList>
    </citation>
    <scope>NUCLEOTIDE SEQUENCE [LARGE SCALE GENOMIC DNA]</scope>
    <source>
        <strain evidence="5">cv. PBC81</strain>
    </source>
</reference>
<dbReference type="FunFam" id="2.40.10.190:FF:000001">
    <property type="entry name" value="60S ribosomal protein L35a"/>
    <property type="match status" value="1"/>
</dbReference>
<keyword evidence="2 4" id="KW-0689">Ribosomal protein</keyword>
<dbReference type="InterPro" id="IPR009000">
    <property type="entry name" value="Transl_B-barrel_sf"/>
</dbReference>
<keyword evidence="5" id="KW-1185">Reference proteome</keyword>
<dbReference type="Pfam" id="PF01247">
    <property type="entry name" value="Ribosomal_L35Ae"/>
    <property type="match status" value="1"/>
</dbReference>